<keyword evidence="3" id="KW-1134">Transmembrane beta strand</keyword>
<dbReference type="SUPFAM" id="SSF56935">
    <property type="entry name" value="Porins"/>
    <property type="match status" value="1"/>
</dbReference>
<gene>
    <name evidence="9" type="ORF">F946_01784</name>
</gene>
<reference evidence="9 10" key="1">
    <citation type="submission" date="2013-02" db="EMBL/GenBank/DDBJ databases">
        <title>The Genome Sequence of Acinetobacter johnsonii ANC 3681.</title>
        <authorList>
            <consortium name="The Broad Institute Genome Sequencing Platform"/>
            <consortium name="The Broad Institute Genome Sequencing Center for Infectious Disease"/>
            <person name="Cerqueira G."/>
            <person name="Feldgarden M."/>
            <person name="Courvalin P."/>
            <person name="Perichon B."/>
            <person name="Grillot-Courvalin C."/>
            <person name="Clermont D."/>
            <person name="Rocha E."/>
            <person name="Yoon E.-J."/>
            <person name="Nemec A."/>
            <person name="Walker B."/>
            <person name="Young S.K."/>
            <person name="Zeng Q."/>
            <person name="Gargeya S."/>
            <person name="Fitzgerald M."/>
            <person name="Haas B."/>
            <person name="Abouelleil A."/>
            <person name="Alvarado L."/>
            <person name="Arachchi H.M."/>
            <person name="Berlin A.M."/>
            <person name="Chapman S.B."/>
            <person name="Dewar J."/>
            <person name="Goldberg J."/>
            <person name="Griggs A."/>
            <person name="Gujja S."/>
            <person name="Hansen M."/>
            <person name="Howarth C."/>
            <person name="Imamovic A."/>
            <person name="Larimer J."/>
            <person name="McCowan C."/>
            <person name="Murphy C."/>
            <person name="Neiman D."/>
            <person name="Pearson M."/>
            <person name="Priest M."/>
            <person name="Roberts A."/>
            <person name="Saif S."/>
            <person name="Shea T."/>
            <person name="Sisk P."/>
            <person name="Sykes S."/>
            <person name="Wortman J."/>
            <person name="Nusbaum C."/>
            <person name="Birren B."/>
        </authorList>
    </citation>
    <scope>NUCLEOTIDE SEQUENCE [LARGE SCALE GENOMIC DNA]</scope>
    <source>
        <strain evidence="9 10">ANC 3681</strain>
    </source>
</reference>
<comment type="subcellular location">
    <subcellularLocation>
        <location evidence="1">Cell outer membrane</location>
        <topology evidence="1">Multi-pass membrane protein</topology>
    </subcellularLocation>
</comment>
<dbReference type="PANTHER" id="PTHR35093">
    <property type="entry name" value="OUTER MEMBRANE PROTEIN NMB0088-RELATED"/>
    <property type="match status" value="1"/>
</dbReference>
<dbReference type="GO" id="GO:0009279">
    <property type="term" value="C:cell outer membrane"/>
    <property type="evidence" value="ECO:0007669"/>
    <property type="project" value="UniProtKB-SubCell"/>
</dbReference>
<evidence type="ECO:0000256" key="5">
    <source>
        <dbReference type="ARBA" id="ARBA00022729"/>
    </source>
</evidence>
<feature type="signal peptide" evidence="8">
    <location>
        <begin position="1"/>
        <end position="22"/>
    </location>
</feature>
<dbReference type="RefSeq" id="WP_004981322.1">
    <property type="nucleotide sequence ID" value="NZ_KB849705.1"/>
</dbReference>
<keyword evidence="6" id="KW-0472">Membrane</keyword>
<dbReference type="Gene3D" id="2.40.160.60">
    <property type="entry name" value="Outer membrane protein transport protein (OMPP1/FadL/TodX)"/>
    <property type="match status" value="1"/>
</dbReference>
<keyword evidence="4" id="KW-0812">Transmembrane</keyword>
<protein>
    <recommendedName>
        <fullName evidence="11">Transporter</fullName>
    </recommendedName>
</protein>
<name>N9CP54_ACIJO</name>
<evidence type="ECO:0000256" key="6">
    <source>
        <dbReference type="ARBA" id="ARBA00023136"/>
    </source>
</evidence>
<dbReference type="InterPro" id="IPR005017">
    <property type="entry name" value="OMPP1/FadL/TodX"/>
</dbReference>
<feature type="chain" id="PRO_5004141170" description="Transporter" evidence="8">
    <location>
        <begin position="23"/>
        <end position="443"/>
    </location>
</feature>
<proteinExistence type="inferred from homology"/>
<dbReference type="EMBL" id="APPZ01000007">
    <property type="protein sequence ID" value="ENV72309.1"/>
    <property type="molecule type" value="Genomic_DNA"/>
</dbReference>
<organism evidence="9 10">
    <name type="scientific">Acinetobacter johnsonii ANC 3681</name>
    <dbReference type="NCBI Taxonomy" id="1217662"/>
    <lineage>
        <taxon>Bacteria</taxon>
        <taxon>Pseudomonadati</taxon>
        <taxon>Pseudomonadota</taxon>
        <taxon>Gammaproteobacteria</taxon>
        <taxon>Moraxellales</taxon>
        <taxon>Moraxellaceae</taxon>
        <taxon>Acinetobacter</taxon>
    </lineage>
</organism>
<evidence type="ECO:0000256" key="2">
    <source>
        <dbReference type="ARBA" id="ARBA00008163"/>
    </source>
</evidence>
<dbReference type="HOGENOM" id="CLU_039022_1_0_6"/>
<evidence type="ECO:0000256" key="1">
    <source>
        <dbReference type="ARBA" id="ARBA00004571"/>
    </source>
</evidence>
<comment type="caution">
    <text evidence="9">The sequence shown here is derived from an EMBL/GenBank/DDBJ whole genome shotgun (WGS) entry which is preliminary data.</text>
</comment>
<dbReference type="GeneID" id="56338967"/>
<evidence type="ECO:0000256" key="3">
    <source>
        <dbReference type="ARBA" id="ARBA00022452"/>
    </source>
</evidence>
<dbReference type="PANTHER" id="PTHR35093:SF8">
    <property type="entry name" value="OUTER MEMBRANE PROTEIN NMB0088-RELATED"/>
    <property type="match status" value="1"/>
</dbReference>
<dbReference type="Proteomes" id="UP000018444">
    <property type="component" value="Unassembled WGS sequence"/>
</dbReference>
<comment type="similarity">
    <text evidence="2">Belongs to the OmpP1/FadL family.</text>
</comment>
<dbReference type="PATRIC" id="fig|1217662.4.peg.1723"/>
<keyword evidence="7" id="KW-0998">Cell outer membrane</keyword>
<evidence type="ECO:0008006" key="11">
    <source>
        <dbReference type="Google" id="ProtNLM"/>
    </source>
</evidence>
<sequence>MKLKTLTTAMILATVPMTGAFAAALDRSGQSISAFLQPGNYFEAGISVLDPDVSGQEAGTSTTNRQIGDMAGDYYFPSAALKFQLTDKFSFGLLYDQPFGADAEYTGTNNFVAAPTDRVLSSLPVTTSMIGGTTTGSTSVEVDTQNISMIFGFQPTENFNIYGGGVYQTIKGHVSLRGSAYSVFNGYDANIKEDSAAGWLAGAAFQIPEIALKASVTYRSEIDHEFVANENLSLATPLANAAPMLGGIVPPALLPAISQAIGGFAAANSADGKTKITTPQSVNLDFQTGIMANTVAFANVRWVNWKDFSITPYKFGKAAEAVGPLVNRPNGFSLVEYTDDQWSANVGVGRKLNDQWAGNVSVGWDSGAGNPVSTLGPTEGYWNVGLGVQYSPTPATFIAGGVKYFWLGDAKAQTGAQAGGSDYVAEFEDNNALAYGLKIGYKF</sequence>
<evidence type="ECO:0000313" key="9">
    <source>
        <dbReference type="EMBL" id="ENV72309.1"/>
    </source>
</evidence>
<evidence type="ECO:0000256" key="7">
    <source>
        <dbReference type="ARBA" id="ARBA00023237"/>
    </source>
</evidence>
<dbReference type="AlphaFoldDB" id="N9CP54"/>
<evidence type="ECO:0000313" key="10">
    <source>
        <dbReference type="Proteomes" id="UP000018444"/>
    </source>
</evidence>
<dbReference type="GO" id="GO:0015483">
    <property type="term" value="F:long-chain fatty acid transporting porin activity"/>
    <property type="evidence" value="ECO:0007669"/>
    <property type="project" value="TreeGrafter"/>
</dbReference>
<evidence type="ECO:0000256" key="4">
    <source>
        <dbReference type="ARBA" id="ARBA00022692"/>
    </source>
</evidence>
<keyword evidence="5 8" id="KW-0732">Signal</keyword>
<evidence type="ECO:0000256" key="8">
    <source>
        <dbReference type="SAM" id="SignalP"/>
    </source>
</evidence>
<dbReference type="Pfam" id="PF03349">
    <property type="entry name" value="Toluene_X"/>
    <property type="match status" value="1"/>
</dbReference>
<accession>N9CP54</accession>